<evidence type="ECO:0000313" key="2">
    <source>
        <dbReference type="EMBL" id="MQP11415.1"/>
    </source>
</evidence>
<protein>
    <recommendedName>
        <fullName evidence="4">Lipocalin-like domain-containing protein</fullName>
    </recommendedName>
</protein>
<dbReference type="Gene3D" id="2.60.120.260">
    <property type="entry name" value="Galactose-binding domain-like"/>
    <property type="match status" value="1"/>
</dbReference>
<organism evidence="2 3">
    <name type="scientific">Segatella copri</name>
    <dbReference type="NCBI Taxonomy" id="165179"/>
    <lineage>
        <taxon>Bacteria</taxon>
        <taxon>Pseudomonadati</taxon>
        <taxon>Bacteroidota</taxon>
        <taxon>Bacteroidia</taxon>
        <taxon>Bacteroidales</taxon>
        <taxon>Prevotellaceae</taxon>
        <taxon>Segatella</taxon>
    </lineage>
</organism>
<evidence type="ECO:0000313" key="3">
    <source>
        <dbReference type="Proteomes" id="UP000384372"/>
    </source>
</evidence>
<name>A0A6A7WAH4_9BACT</name>
<feature type="signal peptide" evidence="1">
    <location>
        <begin position="1"/>
        <end position="19"/>
    </location>
</feature>
<accession>A0A6A7WAH4</accession>
<proteinExistence type="predicted"/>
<gene>
    <name evidence="2" type="ORF">F7D20_05415</name>
</gene>
<dbReference type="OrthoDB" id="1063494at2"/>
<comment type="caution">
    <text evidence="2">The sequence shown here is derived from an EMBL/GenBank/DDBJ whole genome shotgun (WGS) entry which is preliminary data.</text>
</comment>
<dbReference type="EMBL" id="VZAD01000042">
    <property type="protein sequence ID" value="MQP11415.1"/>
    <property type="molecule type" value="Genomic_DNA"/>
</dbReference>
<dbReference type="RefSeq" id="WP_158463164.1">
    <property type="nucleotide sequence ID" value="NZ_VZAD01000042.1"/>
</dbReference>
<reference evidence="2 3" key="1">
    <citation type="submission" date="2019-09" db="EMBL/GenBank/DDBJ databases">
        <title>Distinct polysaccharide growth profiles of human intestinal Prevotella copri isolates.</title>
        <authorList>
            <person name="Fehlner-Peach H."/>
            <person name="Magnabosco C."/>
            <person name="Raghavan V."/>
            <person name="Scher J.U."/>
            <person name="Tett A."/>
            <person name="Cox L.M."/>
            <person name="Gottsegen C."/>
            <person name="Watters A."/>
            <person name="Wiltshire- Gordon J.D."/>
            <person name="Segata N."/>
            <person name="Bonneau R."/>
            <person name="Littman D.R."/>
        </authorList>
    </citation>
    <scope>NUCLEOTIDE SEQUENCE [LARGE SCALE GENOMIC DNA]</scope>
    <source>
        <strain evidence="3">iAQ1173</strain>
    </source>
</reference>
<sequence>MKKVFTLCVAIMASAATFAQTTLWNGEDKELGKEAIGFWADGDPEVVANPETDGINTSEKCLKFVMTNDRKIVKLPFREWMTPSLQGSTRVSLMIKKSQAENIQIELSDPTDGSEGYWKKVASYYSEAGKWQKVIFDYTNNGSFDNPGIMTITAQTGDVVGEQEVYIDNIQIEPATTVNGQLLSKIEPNSLEGVIKLEGAWMKGECQNTEGEWQRVEYNDFATLATKLSCKPANIDMRGCIVKDADINAMRGDNSNILVYADEAYEADNVVKDRTCAKLVLDDTKAFMVNEDFQAANVTLKRSVNAGYNTMCLPFWVSKDDMNAASIATYKEIVDKEDNNSVVTFEKADHVDANVPFVANYNEAVTEFTFTDKGVVNTNNGLGTTFVGTYIPGNVEGKYNLASDCTFKKGDAEATTNAFGAYLELPEGYEAKTLSLGYTDGELAGIESITTSFGNKGVKVYSLQGNQIATASSMSELHLSNGIYIINNKKVVIK</sequence>
<evidence type="ECO:0008006" key="4">
    <source>
        <dbReference type="Google" id="ProtNLM"/>
    </source>
</evidence>
<feature type="chain" id="PRO_5025370515" description="Lipocalin-like domain-containing protein" evidence="1">
    <location>
        <begin position="20"/>
        <end position="494"/>
    </location>
</feature>
<keyword evidence="1" id="KW-0732">Signal</keyword>
<keyword evidence="3" id="KW-1185">Reference proteome</keyword>
<evidence type="ECO:0000256" key="1">
    <source>
        <dbReference type="SAM" id="SignalP"/>
    </source>
</evidence>
<dbReference type="AlphaFoldDB" id="A0A6A7WAH4"/>
<dbReference type="Proteomes" id="UP000384372">
    <property type="component" value="Unassembled WGS sequence"/>
</dbReference>